<keyword evidence="5 18" id="KW-0479">Metal-binding</keyword>
<proteinExistence type="inferred from homology"/>
<evidence type="ECO:0000256" key="6">
    <source>
        <dbReference type="ARBA" id="ARBA00022741"/>
    </source>
</evidence>
<keyword evidence="7 17" id="KW-0067">ATP-binding</keyword>
<evidence type="ECO:0000256" key="10">
    <source>
        <dbReference type="ARBA" id="ARBA00023027"/>
    </source>
</evidence>
<evidence type="ECO:0000256" key="11">
    <source>
        <dbReference type="ARBA" id="ARBA00023235"/>
    </source>
</evidence>
<dbReference type="InterPro" id="IPR029056">
    <property type="entry name" value="Ribokinase-like"/>
</dbReference>
<protein>
    <recommendedName>
        <fullName evidence="17">ADP-dependent (S)-NAD(P)H-hydrate dehydratase</fullName>
        <ecNumber evidence="17">4.2.1.136</ecNumber>
    </recommendedName>
    <alternativeName>
        <fullName evidence="17">ADP-dependent NAD(P)HX dehydratase</fullName>
    </alternativeName>
</protein>
<keyword evidence="6 17" id="KW-0547">Nucleotide-binding</keyword>
<evidence type="ECO:0000313" key="21">
    <source>
        <dbReference type="EMBL" id="MBB4011415.1"/>
    </source>
</evidence>
<dbReference type="GO" id="GO:0110051">
    <property type="term" value="P:metabolite repair"/>
    <property type="evidence" value="ECO:0007669"/>
    <property type="project" value="TreeGrafter"/>
</dbReference>
<evidence type="ECO:0000259" key="20">
    <source>
        <dbReference type="PROSITE" id="PS51385"/>
    </source>
</evidence>
<dbReference type="GO" id="GO:0016301">
    <property type="term" value="F:kinase activity"/>
    <property type="evidence" value="ECO:0007669"/>
    <property type="project" value="UniProtKB-KW"/>
</dbReference>
<feature type="binding site" evidence="17">
    <location>
        <position position="332"/>
    </location>
    <ligand>
        <name>(6S)-NADPHX</name>
        <dbReference type="ChEBI" id="CHEBI:64076"/>
    </ligand>
</feature>
<evidence type="ECO:0000256" key="5">
    <source>
        <dbReference type="ARBA" id="ARBA00022723"/>
    </source>
</evidence>
<gene>
    <name evidence="17" type="primary">nnrD</name>
    <name evidence="21" type="ORF">GGR36_000723</name>
</gene>
<reference evidence="21 22" key="1">
    <citation type="submission" date="2020-08" db="EMBL/GenBank/DDBJ databases">
        <title>Genomic Encyclopedia of Type Strains, Phase IV (KMG-IV): sequencing the most valuable type-strain genomes for metagenomic binning, comparative biology and taxonomic classification.</title>
        <authorList>
            <person name="Goeker M."/>
        </authorList>
    </citation>
    <scope>NUCLEOTIDE SEQUENCE [LARGE SCALE GENOMIC DNA]</scope>
    <source>
        <strain evidence="21 22">DSM 106739</strain>
    </source>
</reference>
<evidence type="ECO:0000256" key="4">
    <source>
        <dbReference type="ARBA" id="ARBA00009524"/>
    </source>
</evidence>
<evidence type="ECO:0000256" key="3">
    <source>
        <dbReference type="ARBA" id="ARBA00006001"/>
    </source>
</evidence>
<keyword evidence="21" id="KW-0418">Kinase</keyword>
<dbReference type="Gene3D" id="3.40.50.10260">
    <property type="entry name" value="YjeF N-terminal domain"/>
    <property type="match status" value="1"/>
</dbReference>
<evidence type="ECO:0000256" key="14">
    <source>
        <dbReference type="ARBA" id="ARBA00025153"/>
    </source>
</evidence>
<dbReference type="Pfam" id="PF03853">
    <property type="entry name" value="YjeF_N"/>
    <property type="match status" value="1"/>
</dbReference>
<dbReference type="CDD" id="cd01171">
    <property type="entry name" value="YXKO-related"/>
    <property type="match status" value="1"/>
</dbReference>
<dbReference type="GO" id="GO:0046872">
    <property type="term" value="F:metal ion binding"/>
    <property type="evidence" value="ECO:0007669"/>
    <property type="project" value="UniProtKB-UniRule"/>
</dbReference>
<keyword evidence="13" id="KW-0511">Multifunctional enzyme</keyword>
<dbReference type="GO" id="GO:0046496">
    <property type="term" value="P:nicotinamide nucleotide metabolic process"/>
    <property type="evidence" value="ECO:0007669"/>
    <property type="project" value="UniProtKB-UniRule"/>
</dbReference>
<evidence type="ECO:0000256" key="16">
    <source>
        <dbReference type="ARBA" id="ARBA00049209"/>
    </source>
</evidence>
<feature type="binding site" evidence="17">
    <location>
        <begin position="369"/>
        <end position="373"/>
    </location>
    <ligand>
        <name>AMP</name>
        <dbReference type="ChEBI" id="CHEBI:456215"/>
    </ligand>
</feature>
<dbReference type="GO" id="GO:0052855">
    <property type="term" value="F:ADP-dependent NAD(P)H-hydrate dehydratase activity"/>
    <property type="evidence" value="ECO:0007669"/>
    <property type="project" value="UniProtKB-UniRule"/>
</dbReference>
<dbReference type="HAMAP" id="MF_01965">
    <property type="entry name" value="NADHX_dehydratase"/>
    <property type="match status" value="1"/>
</dbReference>
<feature type="domain" description="YjeF C-terminal" evidence="19">
    <location>
        <begin position="189"/>
        <end position="459"/>
    </location>
</feature>
<feature type="binding site" evidence="17">
    <location>
        <position position="398"/>
    </location>
    <ligand>
        <name>AMP</name>
        <dbReference type="ChEBI" id="CHEBI:456215"/>
    </ligand>
</feature>
<dbReference type="NCBIfam" id="TIGR00196">
    <property type="entry name" value="yjeF_cterm"/>
    <property type="match status" value="1"/>
</dbReference>
<evidence type="ECO:0000256" key="7">
    <source>
        <dbReference type="ARBA" id="ARBA00022840"/>
    </source>
</evidence>
<keyword evidence="22" id="KW-1185">Reference proteome</keyword>
<comment type="cofactor">
    <cofactor evidence="18">
        <name>K(+)</name>
        <dbReference type="ChEBI" id="CHEBI:29103"/>
    </cofactor>
    <text evidence="18">Binds 1 potassium ion per subunit.</text>
</comment>
<dbReference type="PANTHER" id="PTHR12592:SF0">
    <property type="entry name" value="ATP-DEPENDENT (S)-NAD(P)H-HYDRATE DEHYDRATASE"/>
    <property type="match status" value="1"/>
</dbReference>
<dbReference type="PROSITE" id="PS51385">
    <property type="entry name" value="YJEF_N"/>
    <property type="match status" value="1"/>
</dbReference>
<comment type="function">
    <text evidence="14 18">Bifunctional enzyme that catalyzes the epimerization of the S- and R-forms of NAD(P)HX and the dehydration of the S-form of NAD(P)HX at the expense of ADP, which is converted to AMP. This allows the repair of both epimers of NAD(P)HX, a damaged form of NAD(P)H that is a result of enzymatic or heat-dependent hydration.</text>
</comment>
<comment type="similarity">
    <text evidence="3 18">In the N-terminal section; belongs to the NnrE/AIBP family.</text>
</comment>
<dbReference type="Gene3D" id="3.40.1190.20">
    <property type="match status" value="1"/>
</dbReference>
<comment type="cofactor">
    <cofactor evidence="17">
        <name>Mg(2+)</name>
        <dbReference type="ChEBI" id="CHEBI:18420"/>
    </cofactor>
</comment>
<dbReference type="Pfam" id="PF01256">
    <property type="entry name" value="Carb_kinase"/>
    <property type="match status" value="1"/>
</dbReference>
<feature type="binding site" evidence="17">
    <location>
        <position position="399"/>
    </location>
    <ligand>
        <name>(6S)-NADPHX</name>
        <dbReference type="ChEBI" id="CHEBI:64076"/>
    </ligand>
</feature>
<keyword evidence="11 18" id="KW-0413">Isomerase</keyword>
<dbReference type="PANTHER" id="PTHR12592">
    <property type="entry name" value="ATP-DEPENDENT (S)-NAD(P)H-HYDRATE DEHYDRATASE FAMILY MEMBER"/>
    <property type="match status" value="1"/>
</dbReference>
<dbReference type="InterPro" id="IPR030677">
    <property type="entry name" value="Nnr"/>
</dbReference>
<dbReference type="InterPro" id="IPR004443">
    <property type="entry name" value="YjeF_N_dom"/>
</dbReference>
<dbReference type="RefSeq" id="WP_183631951.1">
    <property type="nucleotide sequence ID" value="NZ_BAABLE010000011.1"/>
</dbReference>
<comment type="similarity">
    <text evidence="17">Belongs to the NnrD/CARKD family.</text>
</comment>
<keyword evidence="10 17" id="KW-0520">NAD</keyword>
<dbReference type="AlphaFoldDB" id="A0A840BE88"/>
<keyword evidence="12 17" id="KW-0456">Lyase</keyword>
<dbReference type="GO" id="GO:0005524">
    <property type="term" value="F:ATP binding"/>
    <property type="evidence" value="ECO:0007669"/>
    <property type="project" value="UniProtKB-UniRule"/>
</dbReference>
<dbReference type="NCBIfam" id="TIGR00197">
    <property type="entry name" value="yjeF_nterm"/>
    <property type="match status" value="1"/>
</dbReference>
<dbReference type="InterPro" id="IPR000631">
    <property type="entry name" value="CARKD"/>
</dbReference>
<comment type="catalytic activity">
    <reaction evidence="16 17 18">
        <text>(6S)-NADPHX + ADP = AMP + phosphate + NADPH + H(+)</text>
        <dbReference type="Rhea" id="RHEA:32235"/>
        <dbReference type="ChEBI" id="CHEBI:15378"/>
        <dbReference type="ChEBI" id="CHEBI:43474"/>
        <dbReference type="ChEBI" id="CHEBI:57783"/>
        <dbReference type="ChEBI" id="CHEBI:64076"/>
        <dbReference type="ChEBI" id="CHEBI:456215"/>
        <dbReference type="ChEBI" id="CHEBI:456216"/>
        <dbReference type="EC" id="4.2.1.136"/>
    </reaction>
</comment>
<comment type="catalytic activity">
    <reaction evidence="2 18">
        <text>(6R)-NADPHX = (6S)-NADPHX</text>
        <dbReference type="Rhea" id="RHEA:32227"/>
        <dbReference type="ChEBI" id="CHEBI:64076"/>
        <dbReference type="ChEBI" id="CHEBI:64077"/>
        <dbReference type="EC" id="5.1.99.6"/>
    </reaction>
</comment>
<comment type="similarity">
    <text evidence="4 18">In the C-terminal section; belongs to the NnrD/CARKD family.</text>
</comment>
<evidence type="ECO:0000313" key="22">
    <source>
        <dbReference type="Proteomes" id="UP000561045"/>
    </source>
</evidence>
<dbReference type="PROSITE" id="PS51383">
    <property type="entry name" value="YJEF_C_3"/>
    <property type="match status" value="1"/>
</dbReference>
<feature type="domain" description="YjeF N-terminal" evidence="20">
    <location>
        <begin position="1"/>
        <end position="182"/>
    </location>
</feature>
<evidence type="ECO:0000256" key="13">
    <source>
        <dbReference type="ARBA" id="ARBA00023268"/>
    </source>
</evidence>
<evidence type="ECO:0000256" key="1">
    <source>
        <dbReference type="ARBA" id="ARBA00000013"/>
    </source>
</evidence>
<evidence type="ECO:0000256" key="9">
    <source>
        <dbReference type="ARBA" id="ARBA00022958"/>
    </source>
</evidence>
<dbReference type="SUPFAM" id="SSF64153">
    <property type="entry name" value="YjeF N-terminal domain-like"/>
    <property type="match status" value="1"/>
</dbReference>
<comment type="subunit">
    <text evidence="17">Homotetramer.</text>
</comment>
<keyword evidence="8 17" id="KW-0521">NADP</keyword>
<evidence type="ECO:0000256" key="8">
    <source>
        <dbReference type="ARBA" id="ARBA00022857"/>
    </source>
</evidence>
<dbReference type="PIRSF" id="PIRSF017184">
    <property type="entry name" value="Nnr"/>
    <property type="match status" value="1"/>
</dbReference>
<organism evidence="21 22">
    <name type="scientific">Niveibacterium umoris</name>
    <dbReference type="NCBI Taxonomy" id="1193620"/>
    <lineage>
        <taxon>Bacteria</taxon>
        <taxon>Pseudomonadati</taxon>
        <taxon>Pseudomonadota</taxon>
        <taxon>Betaproteobacteria</taxon>
        <taxon>Rhodocyclales</taxon>
        <taxon>Rhodocyclaceae</taxon>
        <taxon>Niveibacterium</taxon>
    </lineage>
</organism>
<evidence type="ECO:0000256" key="15">
    <source>
        <dbReference type="ARBA" id="ARBA00048238"/>
    </source>
</evidence>
<evidence type="ECO:0000256" key="18">
    <source>
        <dbReference type="PIRNR" id="PIRNR017184"/>
    </source>
</evidence>
<dbReference type="Proteomes" id="UP000561045">
    <property type="component" value="Unassembled WGS sequence"/>
</dbReference>
<dbReference type="GO" id="GO:0052856">
    <property type="term" value="F:NAD(P)HX epimerase activity"/>
    <property type="evidence" value="ECO:0007669"/>
    <property type="project" value="UniProtKB-EC"/>
</dbReference>
<sequence length="469" mass="48369">MARAGLAAFSLVERLCEQRGPVLVMAGPGNNGGDGFVLATHLKRAAWPVTVAFAGNAADMPSDAAAAFRQWREAGGEVASDFDSGPWAIAVDALFGIGLTRPPAGKYADWIRRFNALACRRLALDIPSGLDAGTGRVLGSAVRATDTLSFIALKPGLLTLDGPDHCGSLHTDTLGLQDAAPQDSGRRIQPADFAEYLTNRPRNSHKGQFGDFAILGGATGMVGAAWIAGRAALVLGAGRVFVAALAVDAPALDPSYPELMMRTPDDINRVASVIAAGPGLGQSEAALSHLKRALSFSGPIVLDADALNLLSAHPGLRALVLSRSAPTVLTPHPAEAARLLDSSTAAIQDDRLRAAKMVSERYHAHVVLKGAGSVVTHPDGTWAINTAGNPGMAAAGMGDALTGIVASLLAQHWPAKMALEAGVHLHGAAADELARSSSGAIGITASEVALAARAVRNRWVGDIARGVRR</sequence>
<evidence type="ECO:0000256" key="17">
    <source>
        <dbReference type="HAMAP-Rule" id="MF_01965"/>
    </source>
</evidence>
<keyword evidence="21" id="KW-0808">Transferase</keyword>
<dbReference type="InterPro" id="IPR036652">
    <property type="entry name" value="YjeF_N_dom_sf"/>
</dbReference>
<dbReference type="EMBL" id="JACIET010000001">
    <property type="protein sequence ID" value="MBB4011415.1"/>
    <property type="molecule type" value="Genomic_DNA"/>
</dbReference>
<name>A0A840BE88_9RHOO</name>
<feature type="binding site" evidence="17">
    <location>
        <position position="224"/>
    </location>
    <ligand>
        <name>(6S)-NADPHX</name>
        <dbReference type="ChEBI" id="CHEBI:64076"/>
    </ligand>
</feature>
<accession>A0A840BE88</accession>
<evidence type="ECO:0000259" key="19">
    <source>
        <dbReference type="PROSITE" id="PS51383"/>
    </source>
</evidence>
<dbReference type="SUPFAM" id="SSF53613">
    <property type="entry name" value="Ribokinase-like"/>
    <property type="match status" value="1"/>
</dbReference>
<evidence type="ECO:0000256" key="2">
    <source>
        <dbReference type="ARBA" id="ARBA00000909"/>
    </source>
</evidence>
<evidence type="ECO:0000256" key="12">
    <source>
        <dbReference type="ARBA" id="ARBA00023239"/>
    </source>
</evidence>
<comment type="caution">
    <text evidence="21">The sequence shown here is derived from an EMBL/GenBank/DDBJ whole genome shotgun (WGS) entry which is preliminary data.</text>
</comment>
<feature type="binding site" evidence="17">
    <location>
        <position position="279"/>
    </location>
    <ligand>
        <name>(6S)-NADPHX</name>
        <dbReference type="ChEBI" id="CHEBI:64076"/>
    </ligand>
</feature>
<dbReference type="EC" id="4.2.1.136" evidence="17"/>
<comment type="function">
    <text evidence="17">Catalyzes the dehydration of the S-form of NAD(P)HX at the expense of ADP, which is converted to AMP. Together with NAD(P)HX epimerase, which catalyzes the epimerization of the S- and R-forms, the enzyme allows the repair of both epimers of NAD(P)HX, a damaged form of NAD(P)H that is a result of enzymatic or heat-dependent hydration.</text>
</comment>
<comment type="catalytic activity">
    <reaction evidence="1 18">
        <text>(6R)-NADHX = (6S)-NADHX</text>
        <dbReference type="Rhea" id="RHEA:32215"/>
        <dbReference type="ChEBI" id="CHEBI:64074"/>
        <dbReference type="ChEBI" id="CHEBI:64075"/>
        <dbReference type="EC" id="5.1.99.6"/>
    </reaction>
</comment>
<keyword evidence="9 18" id="KW-0630">Potassium</keyword>
<comment type="catalytic activity">
    <reaction evidence="15 17 18">
        <text>(6S)-NADHX + ADP = AMP + phosphate + NADH + H(+)</text>
        <dbReference type="Rhea" id="RHEA:32223"/>
        <dbReference type="ChEBI" id="CHEBI:15378"/>
        <dbReference type="ChEBI" id="CHEBI:43474"/>
        <dbReference type="ChEBI" id="CHEBI:57945"/>
        <dbReference type="ChEBI" id="CHEBI:64074"/>
        <dbReference type="ChEBI" id="CHEBI:456215"/>
        <dbReference type="ChEBI" id="CHEBI:456216"/>
        <dbReference type="EC" id="4.2.1.136"/>
    </reaction>
</comment>